<dbReference type="RefSeq" id="WP_179445630.1">
    <property type="nucleotide sequence ID" value="NZ_JACBZS010000001.1"/>
</dbReference>
<keyword evidence="1" id="KW-0547">Nucleotide-binding</keyword>
<proteinExistence type="predicted"/>
<dbReference type="Gene3D" id="1.10.10.10">
    <property type="entry name" value="Winged helix-like DNA-binding domain superfamily/Winged helix DNA-binding domain"/>
    <property type="match status" value="1"/>
</dbReference>
<keyword evidence="2" id="KW-0648">Protein biosynthesis</keyword>
<dbReference type="Pfam" id="PF00009">
    <property type="entry name" value="GTP_EFTU"/>
    <property type="match status" value="1"/>
</dbReference>
<reference evidence="5 6" key="1">
    <citation type="submission" date="2020-07" db="EMBL/GenBank/DDBJ databases">
        <title>Sequencing the genomes of 1000 actinobacteria strains.</title>
        <authorList>
            <person name="Klenk H.-P."/>
        </authorList>
    </citation>
    <scope>NUCLEOTIDE SEQUENCE [LARGE SCALE GENOMIC DNA]</scope>
    <source>
        <strain evidence="5 6">DSM 103164</strain>
    </source>
</reference>
<dbReference type="PROSITE" id="PS51722">
    <property type="entry name" value="G_TR_2"/>
    <property type="match status" value="1"/>
</dbReference>
<feature type="domain" description="Tr-type G" evidence="4">
    <location>
        <begin position="1"/>
        <end position="168"/>
    </location>
</feature>
<keyword evidence="5" id="KW-0251">Elongation factor</keyword>
<comment type="caution">
    <text evidence="5">The sequence shown here is derived from an EMBL/GenBank/DDBJ whole genome shotgun (WGS) entry which is preliminary data.</text>
</comment>
<dbReference type="GO" id="GO:0001514">
    <property type="term" value="P:selenocysteine incorporation"/>
    <property type="evidence" value="ECO:0007669"/>
    <property type="project" value="InterPro"/>
</dbReference>
<evidence type="ECO:0000256" key="2">
    <source>
        <dbReference type="ARBA" id="ARBA00022917"/>
    </source>
</evidence>
<dbReference type="Proteomes" id="UP000527616">
    <property type="component" value="Unassembled WGS sequence"/>
</dbReference>
<evidence type="ECO:0000259" key="4">
    <source>
        <dbReference type="PROSITE" id="PS51722"/>
    </source>
</evidence>
<dbReference type="SUPFAM" id="SSF50447">
    <property type="entry name" value="Translation proteins"/>
    <property type="match status" value="1"/>
</dbReference>
<gene>
    <name evidence="5" type="ORF">GGQ54_002420</name>
</gene>
<sequence length="571" mass="59259">MHVLATAGHVDHGKSTLVRALTGSDPDRLADEKRRGLTIRLGYCWTELDPVGEVAFVDVPGHDRFLPTTLSGLGPAPAVLFVVAADDPWMPQAAEHLAALDALGVRHGVLAVTRADLTDPGPALATARAQLAGTGLAGAPAVAVSGRTGQGLAELRAALGAMLAAIPAPDPATPARLWADRSFHLRGSGTIVTGTLPAGTIAVGDRLVTDAVEVRVRGIQALGSDTDRVVGPARVALDLGGGVGRSVAEGSVLVAPEAYRWTSEIDVRLRGDGDPPRGPLLHIGALACAVHVRPLGNGYARLGLERPLPLHAGDRAILRDPGDRRMWGVAVLDPDPVPLRRRGAAGRHATALAGFDGGMAAPLRVRGAARRSELARSGFTDDLDAAAGDEWLLDPARASELAARLTELVTAAGVDGISPADAARRLGLPDPVLLRALPGPAPIERGGRLVADIGLGEAESRALAALTAELADAPFAAPDADRLRELGIDDAMLARLARAGRLVRPAPGIALGPGAVDEAVSRLAELPQPFTASEARRALGTSRRVALPLLDHLDRSGRTVRLPDDRRRLRT</sequence>
<dbReference type="InterPro" id="IPR015191">
    <property type="entry name" value="SelB_WHD4"/>
</dbReference>
<name>A0A7Z0DA98_9ACTN</name>
<dbReference type="Gene3D" id="2.40.30.10">
    <property type="entry name" value="Translation factors"/>
    <property type="match status" value="1"/>
</dbReference>
<dbReference type="SUPFAM" id="SSF52540">
    <property type="entry name" value="P-loop containing nucleoside triphosphate hydrolases"/>
    <property type="match status" value="1"/>
</dbReference>
<dbReference type="InterPro" id="IPR036390">
    <property type="entry name" value="WH_DNA-bd_sf"/>
</dbReference>
<dbReference type="GO" id="GO:0003924">
    <property type="term" value="F:GTPase activity"/>
    <property type="evidence" value="ECO:0007669"/>
    <property type="project" value="InterPro"/>
</dbReference>
<dbReference type="InterPro" id="IPR027417">
    <property type="entry name" value="P-loop_NTPase"/>
</dbReference>
<evidence type="ECO:0000256" key="1">
    <source>
        <dbReference type="ARBA" id="ARBA00022741"/>
    </source>
</evidence>
<dbReference type="AlphaFoldDB" id="A0A7Z0DA98"/>
<dbReference type="GO" id="GO:0035368">
    <property type="term" value="F:selenocysteine insertion sequence binding"/>
    <property type="evidence" value="ECO:0007669"/>
    <property type="project" value="TreeGrafter"/>
</dbReference>
<dbReference type="GO" id="GO:0003746">
    <property type="term" value="F:translation elongation factor activity"/>
    <property type="evidence" value="ECO:0007669"/>
    <property type="project" value="UniProtKB-KW"/>
</dbReference>
<dbReference type="Pfam" id="PF25461">
    <property type="entry name" value="Beta-barrel_SelB"/>
    <property type="match status" value="1"/>
</dbReference>
<dbReference type="GO" id="GO:0016259">
    <property type="term" value="P:selenocysteine metabolic process"/>
    <property type="evidence" value="ECO:0007669"/>
    <property type="project" value="TreeGrafter"/>
</dbReference>
<dbReference type="PANTHER" id="PTHR42854:SF3">
    <property type="entry name" value="EUKARYOTIC TRANSLATION INITIATION FACTOR 2 SUBUNIT 3-RELATED"/>
    <property type="match status" value="1"/>
</dbReference>
<evidence type="ECO:0000313" key="6">
    <source>
        <dbReference type="Proteomes" id="UP000527616"/>
    </source>
</evidence>
<keyword evidence="3" id="KW-0342">GTP-binding</keyword>
<dbReference type="Pfam" id="PF09107">
    <property type="entry name" value="WHD_3rd_SelB"/>
    <property type="match status" value="1"/>
</dbReference>
<dbReference type="GO" id="GO:0005525">
    <property type="term" value="F:GTP binding"/>
    <property type="evidence" value="ECO:0007669"/>
    <property type="project" value="UniProtKB-KW"/>
</dbReference>
<dbReference type="InterPro" id="IPR009000">
    <property type="entry name" value="Transl_B-barrel_sf"/>
</dbReference>
<dbReference type="InterPro" id="IPR057335">
    <property type="entry name" value="Beta-barrel_SelB"/>
</dbReference>
<dbReference type="InterPro" id="IPR000795">
    <property type="entry name" value="T_Tr_GTP-bd_dom"/>
</dbReference>
<dbReference type="SUPFAM" id="SSF46785">
    <property type="entry name" value="Winged helix' DNA-binding domain"/>
    <property type="match status" value="1"/>
</dbReference>
<dbReference type="GO" id="GO:0005829">
    <property type="term" value="C:cytosol"/>
    <property type="evidence" value="ECO:0007669"/>
    <property type="project" value="TreeGrafter"/>
</dbReference>
<dbReference type="InterPro" id="IPR050543">
    <property type="entry name" value="eIF2G"/>
</dbReference>
<evidence type="ECO:0000313" key="5">
    <source>
        <dbReference type="EMBL" id="NYI71860.1"/>
    </source>
</evidence>
<dbReference type="InterPro" id="IPR036388">
    <property type="entry name" value="WH-like_DNA-bd_sf"/>
</dbReference>
<organism evidence="5 6">
    <name type="scientific">Naumannella cuiyingiana</name>
    <dbReference type="NCBI Taxonomy" id="1347891"/>
    <lineage>
        <taxon>Bacteria</taxon>
        <taxon>Bacillati</taxon>
        <taxon>Actinomycetota</taxon>
        <taxon>Actinomycetes</taxon>
        <taxon>Propionibacteriales</taxon>
        <taxon>Propionibacteriaceae</taxon>
        <taxon>Naumannella</taxon>
    </lineage>
</organism>
<evidence type="ECO:0000256" key="3">
    <source>
        <dbReference type="ARBA" id="ARBA00023134"/>
    </source>
</evidence>
<keyword evidence="6" id="KW-1185">Reference proteome</keyword>
<accession>A0A7Z0DA98</accession>
<dbReference type="Gene3D" id="3.40.50.300">
    <property type="entry name" value="P-loop containing nucleotide triphosphate hydrolases"/>
    <property type="match status" value="1"/>
</dbReference>
<dbReference type="PANTHER" id="PTHR42854">
    <property type="entry name" value="EUKARYOTIC TRANSLATION INITIATION FACTOR 2 SUBUNIT 3 FAMILY MEMBER"/>
    <property type="match status" value="1"/>
</dbReference>
<protein>
    <submittedName>
        <fullName evidence="5">Selenocysteine-specific elongation factor</fullName>
    </submittedName>
</protein>
<dbReference type="GO" id="GO:0000049">
    <property type="term" value="F:tRNA binding"/>
    <property type="evidence" value="ECO:0007669"/>
    <property type="project" value="TreeGrafter"/>
</dbReference>
<dbReference type="EMBL" id="JACBZS010000001">
    <property type="protein sequence ID" value="NYI71860.1"/>
    <property type="molecule type" value="Genomic_DNA"/>
</dbReference>